<dbReference type="Proteomes" id="UP000499080">
    <property type="component" value="Unassembled WGS sequence"/>
</dbReference>
<sequence>GKPIGCGTYLSLFAHSLLDYFKPSKLKRGRSKKVFRKLLHQIETTKEQI</sequence>
<proteinExistence type="predicted"/>
<accession>A0A4Y2SLH9</accession>
<keyword evidence="2" id="KW-1185">Reference proteome</keyword>
<protein>
    <submittedName>
        <fullName evidence="1">Uncharacterized protein</fullName>
    </submittedName>
</protein>
<reference evidence="1 2" key="1">
    <citation type="journal article" date="2019" name="Sci. Rep.">
        <title>Orb-weaving spider Araneus ventricosus genome elucidates the spidroin gene catalogue.</title>
        <authorList>
            <person name="Kono N."/>
            <person name="Nakamura H."/>
            <person name="Ohtoshi R."/>
            <person name="Moran D.A.P."/>
            <person name="Shinohara A."/>
            <person name="Yoshida Y."/>
            <person name="Fujiwara M."/>
            <person name="Mori M."/>
            <person name="Tomita M."/>
            <person name="Arakawa K."/>
        </authorList>
    </citation>
    <scope>NUCLEOTIDE SEQUENCE [LARGE SCALE GENOMIC DNA]</scope>
</reference>
<evidence type="ECO:0000313" key="1">
    <source>
        <dbReference type="EMBL" id="GBN89122.1"/>
    </source>
</evidence>
<name>A0A4Y2SLH9_ARAVE</name>
<gene>
    <name evidence="1" type="ORF">AVEN_70689_1</name>
</gene>
<organism evidence="1 2">
    <name type="scientific">Araneus ventricosus</name>
    <name type="common">Orbweaver spider</name>
    <name type="synonym">Epeira ventricosa</name>
    <dbReference type="NCBI Taxonomy" id="182803"/>
    <lineage>
        <taxon>Eukaryota</taxon>
        <taxon>Metazoa</taxon>
        <taxon>Ecdysozoa</taxon>
        <taxon>Arthropoda</taxon>
        <taxon>Chelicerata</taxon>
        <taxon>Arachnida</taxon>
        <taxon>Araneae</taxon>
        <taxon>Araneomorphae</taxon>
        <taxon>Entelegynae</taxon>
        <taxon>Araneoidea</taxon>
        <taxon>Araneidae</taxon>
        <taxon>Araneus</taxon>
    </lineage>
</organism>
<feature type="non-terminal residue" evidence="1">
    <location>
        <position position="1"/>
    </location>
</feature>
<dbReference type="EMBL" id="BGPR01022634">
    <property type="protein sequence ID" value="GBN89122.1"/>
    <property type="molecule type" value="Genomic_DNA"/>
</dbReference>
<dbReference type="AlphaFoldDB" id="A0A4Y2SLH9"/>
<comment type="caution">
    <text evidence="1">The sequence shown here is derived from an EMBL/GenBank/DDBJ whole genome shotgun (WGS) entry which is preliminary data.</text>
</comment>
<evidence type="ECO:0000313" key="2">
    <source>
        <dbReference type="Proteomes" id="UP000499080"/>
    </source>
</evidence>